<feature type="chain" id="PRO_5046374047" description="Secreted protein" evidence="1">
    <location>
        <begin position="18"/>
        <end position="412"/>
    </location>
</feature>
<keyword evidence="1" id="KW-0732">Signal</keyword>
<sequence length="412" mass="45482">MMRLNVALFACVATVWASNETSNLRGSCTPSYHVNCMHNSRCCDPTTTCYAKDDAVAVCLHSCTPGIHMNDLPQYRTPWTCKVIGRNTPVPSPPAPAAPASDGKCVPSYTVNCMHNTNCCDPSTKCYRKDEAVAICLHSCAPGIHLNDPPQWRTPWSCELMQASRPTPIAPSPGPLVTALQQPSDGNLMEFYMYRAQNDEDYPLGNDNTGNLEGIMWYLQNEVLSGVYGPGAKFGITRIMRFRVQVRATQPLLDKGMNFGIRVAFDSGKCTGPDCDMDWQDYGYNVGCNNLGEWPFPTYDTHFDGGIWYSLPGACPSLSYLEKSGDKACERVQPGGKCFGIPTGTGDCTWNYENAGELRLTELYTDQEAFWSGNSRETNARKVAVARRLFAEKYGPDPPVPPCDFNKARIYG</sequence>
<evidence type="ECO:0000313" key="2">
    <source>
        <dbReference type="EMBL" id="CAK8997908.1"/>
    </source>
</evidence>
<dbReference type="Proteomes" id="UP001642484">
    <property type="component" value="Unassembled WGS sequence"/>
</dbReference>
<evidence type="ECO:0000256" key="1">
    <source>
        <dbReference type="SAM" id="SignalP"/>
    </source>
</evidence>
<comment type="caution">
    <text evidence="2">The sequence shown here is derived from an EMBL/GenBank/DDBJ whole genome shotgun (WGS) entry which is preliminary data.</text>
</comment>
<proteinExistence type="predicted"/>
<protein>
    <recommendedName>
        <fullName evidence="4">Secreted protein</fullName>
    </recommendedName>
</protein>
<gene>
    <name evidence="2" type="ORF">CCMP2556_LOCUS5041</name>
</gene>
<accession>A0ABP0I904</accession>
<organism evidence="2 3">
    <name type="scientific">Durusdinium trenchii</name>
    <dbReference type="NCBI Taxonomy" id="1381693"/>
    <lineage>
        <taxon>Eukaryota</taxon>
        <taxon>Sar</taxon>
        <taxon>Alveolata</taxon>
        <taxon>Dinophyceae</taxon>
        <taxon>Suessiales</taxon>
        <taxon>Symbiodiniaceae</taxon>
        <taxon>Durusdinium</taxon>
    </lineage>
</organism>
<evidence type="ECO:0000313" key="3">
    <source>
        <dbReference type="Proteomes" id="UP001642484"/>
    </source>
</evidence>
<evidence type="ECO:0008006" key="4">
    <source>
        <dbReference type="Google" id="ProtNLM"/>
    </source>
</evidence>
<dbReference type="EMBL" id="CAXAMN010002125">
    <property type="protein sequence ID" value="CAK8997908.1"/>
    <property type="molecule type" value="Genomic_DNA"/>
</dbReference>
<name>A0ABP0I904_9DINO</name>
<keyword evidence="3" id="KW-1185">Reference proteome</keyword>
<reference evidence="2 3" key="1">
    <citation type="submission" date="2024-02" db="EMBL/GenBank/DDBJ databases">
        <authorList>
            <person name="Chen Y."/>
            <person name="Shah S."/>
            <person name="Dougan E. K."/>
            <person name="Thang M."/>
            <person name="Chan C."/>
        </authorList>
    </citation>
    <scope>NUCLEOTIDE SEQUENCE [LARGE SCALE GENOMIC DNA]</scope>
</reference>
<feature type="signal peptide" evidence="1">
    <location>
        <begin position="1"/>
        <end position="17"/>
    </location>
</feature>